<dbReference type="EMBL" id="LBYI01000003">
    <property type="protein sequence ID" value="KKR51072.1"/>
    <property type="molecule type" value="Genomic_DNA"/>
</dbReference>
<dbReference type="GO" id="GO:0046872">
    <property type="term" value="F:metal ion binding"/>
    <property type="evidence" value="ECO:0007669"/>
    <property type="project" value="UniProtKB-KW"/>
</dbReference>
<dbReference type="SUPFAM" id="SSF50022">
    <property type="entry name" value="ISP domain"/>
    <property type="match status" value="1"/>
</dbReference>
<evidence type="ECO:0000256" key="4">
    <source>
        <dbReference type="ARBA" id="ARBA00023014"/>
    </source>
</evidence>
<name>A0A0G0ULF0_9BACT</name>
<evidence type="ECO:0000256" key="3">
    <source>
        <dbReference type="ARBA" id="ARBA00023004"/>
    </source>
</evidence>
<keyword evidence="1" id="KW-0001">2Fe-2S</keyword>
<dbReference type="Pfam" id="PF00355">
    <property type="entry name" value="Rieske"/>
    <property type="match status" value="1"/>
</dbReference>
<dbReference type="Proteomes" id="UP000034531">
    <property type="component" value="Unassembled WGS sequence"/>
</dbReference>
<accession>A0A0G0ULF0</accession>
<evidence type="ECO:0000256" key="1">
    <source>
        <dbReference type="ARBA" id="ARBA00022714"/>
    </source>
</evidence>
<feature type="domain" description="Rieske" evidence="5">
    <location>
        <begin position="4"/>
        <end position="100"/>
    </location>
</feature>
<evidence type="ECO:0000313" key="7">
    <source>
        <dbReference type="Proteomes" id="UP000034531"/>
    </source>
</evidence>
<keyword evidence="3" id="KW-0408">Iron</keyword>
<sequence>MAKIKIAEYREVPEGDMRKFDAKGVPIAVYKLSGQIYATSDICTYDGCFLDENHRMHNYMVECTLHNEQWDIRTGEVVIPPASEKLKVYKTEVIDDDIYVDVV</sequence>
<gene>
    <name evidence="6" type="ORF">UT84_C0003G0067</name>
</gene>
<proteinExistence type="predicted"/>
<comment type="caution">
    <text evidence="6">The sequence shown here is derived from an EMBL/GenBank/DDBJ whole genome shotgun (WGS) entry which is preliminary data.</text>
</comment>
<keyword evidence="2" id="KW-0479">Metal-binding</keyword>
<dbReference type="GO" id="GO:0051537">
    <property type="term" value="F:2 iron, 2 sulfur cluster binding"/>
    <property type="evidence" value="ECO:0007669"/>
    <property type="project" value="UniProtKB-KW"/>
</dbReference>
<organism evidence="6 7">
    <name type="scientific">Candidatus Curtissbacteria bacterium GW2011_GWA1_40_16</name>
    <dbReference type="NCBI Taxonomy" id="1618405"/>
    <lineage>
        <taxon>Bacteria</taxon>
        <taxon>Candidatus Curtissiibacteriota</taxon>
    </lineage>
</organism>
<dbReference type="Gene3D" id="2.102.10.10">
    <property type="entry name" value="Rieske [2Fe-2S] iron-sulphur domain"/>
    <property type="match status" value="1"/>
</dbReference>
<evidence type="ECO:0000256" key="2">
    <source>
        <dbReference type="ARBA" id="ARBA00022723"/>
    </source>
</evidence>
<dbReference type="AlphaFoldDB" id="A0A0G0ULF0"/>
<reference evidence="6 7" key="1">
    <citation type="journal article" date="2015" name="Nature">
        <title>rRNA introns, odd ribosomes, and small enigmatic genomes across a large radiation of phyla.</title>
        <authorList>
            <person name="Brown C.T."/>
            <person name="Hug L.A."/>
            <person name="Thomas B.C."/>
            <person name="Sharon I."/>
            <person name="Castelle C.J."/>
            <person name="Singh A."/>
            <person name="Wilkins M.J."/>
            <person name="Williams K.H."/>
            <person name="Banfield J.F."/>
        </authorList>
    </citation>
    <scope>NUCLEOTIDE SEQUENCE [LARGE SCALE GENOMIC DNA]</scope>
</reference>
<dbReference type="InterPro" id="IPR017941">
    <property type="entry name" value="Rieske_2Fe-2S"/>
</dbReference>
<keyword evidence="4" id="KW-0411">Iron-sulfur</keyword>
<dbReference type="PROSITE" id="PS51296">
    <property type="entry name" value="RIESKE"/>
    <property type="match status" value="1"/>
</dbReference>
<evidence type="ECO:0000313" key="6">
    <source>
        <dbReference type="EMBL" id="KKR51072.1"/>
    </source>
</evidence>
<protein>
    <submittedName>
        <fullName evidence="6">Ferredoxin</fullName>
    </submittedName>
</protein>
<dbReference type="InterPro" id="IPR036922">
    <property type="entry name" value="Rieske_2Fe-2S_sf"/>
</dbReference>
<evidence type="ECO:0000259" key="5">
    <source>
        <dbReference type="PROSITE" id="PS51296"/>
    </source>
</evidence>